<keyword evidence="6" id="KW-0407">Ion channel</keyword>
<keyword evidence="6" id="KW-0868">Chloride</keyword>
<accession>A0A3P7LTQ1</accession>
<dbReference type="GO" id="GO:0034707">
    <property type="term" value="C:chloride channel complex"/>
    <property type="evidence" value="ECO:0007669"/>
    <property type="project" value="UniProtKB-KW"/>
</dbReference>
<keyword evidence="4" id="KW-0472">Membrane</keyword>
<keyword evidence="6" id="KW-0813">Transport</keyword>
<dbReference type="PANTHER" id="PTHR10736:SF31">
    <property type="entry name" value="BESTROPHIN HOMOLOG 14"/>
    <property type="match status" value="1"/>
</dbReference>
<evidence type="ECO:0000256" key="3">
    <source>
        <dbReference type="ARBA" id="ARBA00022989"/>
    </source>
</evidence>
<evidence type="ECO:0000313" key="7">
    <source>
        <dbReference type="EMBL" id="VDN14353.1"/>
    </source>
</evidence>
<sequence>MMTQEELELYRASVEDCSFGVYFLPLVWAEDLVDKMYQEKSINHKRKVECLIQELLAGRLALATLYTYDMLKVPLVYTQVGQCSL</sequence>
<proteinExistence type="inferred from homology"/>
<keyword evidence="6" id="KW-0406">Ion transport</keyword>
<name>A0A3P7LTQ1_DIBLA</name>
<dbReference type="InterPro" id="IPR000615">
    <property type="entry name" value="Bestrophin"/>
</dbReference>
<dbReference type="GO" id="GO:0005886">
    <property type="term" value="C:plasma membrane"/>
    <property type="evidence" value="ECO:0007669"/>
    <property type="project" value="UniProtKB-SubCell"/>
</dbReference>
<evidence type="ECO:0000256" key="5">
    <source>
        <dbReference type="ARBA" id="ARBA00034769"/>
    </source>
</evidence>
<comment type="function">
    <text evidence="6">Forms chloride channels.</text>
</comment>
<keyword evidence="8" id="KW-1185">Reference proteome</keyword>
<reference evidence="7 8" key="1">
    <citation type="submission" date="2018-11" db="EMBL/GenBank/DDBJ databases">
        <authorList>
            <consortium name="Pathogen Informatics"/>
        </authorList>
    </citation>
    <scope>NUCLEOTIDE SEQUENCE [LARGE SCALE GENOMIC DNA]</scope>
</reference>
<dbReference type="Pfam" id="PF01062">
    <property type="entry name" value="Bestrophin"/>
    <property type="match status" value="1"/>
</dbReference>
<evidence type="ECO:0000256" key="1">
    <source>
        <dbReference type="ARBA" id="ARBA00004370"/>
    </source>
</evidence>
<dbReference type="AlphaFoldDB" id="A0A3P7LTQ1"/>
<evidence type="ECO:0000313" key="8">
    <source>
        <dbReference type="Proteomes" id="UP000281553"/>
    </source>
</evidence>
<evidence type="ECO:0000256" key="4">
    <source>
        <dbReference type="ARBA" id="ARBA00023136"/>
    </source>
</evidence>
<comment type="similarity">
    <text evidence="5 6">Belongs to the anion channel-forming bestrophin (TC 1.A.46) family. Calcium-sensitive chloride channel subfamily.</text>
</comment>
<dbReference type="GO" id="GO:0005254">
    <property type="term" value="F:chloride channel activity"/>
    <property type="evidence" value="ECO:0007669"/>
    <property type="project" value="UniProtKB-KW"/>
</dbReference>
<organism evidence="7 8">
    <name type="scientific">Dibothriocephalus latus</name>
    <name type="common">Fish tapeworm</name>
    <name type="synonym">Diphyllobothrium latum</name>
    <dbReference type="NCBI Taxonomy" id="60516"/>
    <lineage>
        <taxon>Eukaryota</taxon>
        <taxon>Metazoa</taxon>
        <taxon>Spiralia</taxon>
        <taxon>Lophotrochozoa</taxon>
        <taxon>Platyhelminthes</taxon>
        <taxon>Cestoda</taxon>
        <taxon>Eucestoda</taxon>
        <taxon>Diphyllobothriidea</taxon>
        <taxon>Diphyllobothriidae</taxon>
        <taxon>Dibothriocephalus</taxon>
    </lineage>
</organism>
<comment type="subcellular location">
    <subcellularLocation>
        <location evidence="6">Cell membrane</location>
        <topology evidence="6">Multi-pass membrane protein</topology>
    </subcellularLocation>
    <subcellularLocation>
        <location evidence="1">Membrane</location>
    </subcellularLocation>
</comment>
<dbReference type="EMBL" id="UYRU01058987">
    <property type="protein sequence ID" value="VDN14353.1"/>
    <property type="molecule type" value="Genomic_DNA"/>
</dbReference>
<dbReference type="InterPro" id="IPR021134">
    <property type="entry name" value="Bestrophin-like"/>
</dbReference>
<keyword evidence="3" id="KW-1133">Transmembrane helix</keyword>
<gene>
    <name evidence="7" type="ORF">DILT_LOCUS10184</name>
</gene>
<keyword evidence="6" id="KW-0869">Chloride channel</keyword>
<dbReference type="Proteomes" id="UP000281553">
    <property type="component" value="Unassembled WGS sequence"/>
</dbReference>
<evidence type="ECO:0000256" key="2">
    <source>
        <dbReference type="ARBA" id="ARBA00022692"/>
    </source>
</evidence>
<keyword evidence="6" id="KW-1003">Cell membrane</keyword>
<dbReference type="OrthoDB" id="201595at2759"/>
<protein>
    <recommendedName>
        <fullName evidence="6">Bestrophin homolog</fullName>
    </recommendedName>
</protein>
<dbReference type="PANTHER" id="PTHR10736">
    <property type="entry name" value="BESTROPHIN"/>
    <property type="match status" value="1"/>
</dbReference>
<evidence type="ECO:0000256" key="6">
    <source>
        <dbReference type="RuleBase" id="RU363126"/>
    </source>
</evidence>
<keyword evidence="2" id="KW-0812">Transmembrane</keyword>